<accession>A0A9D1NKL2</accession>
<keyword evidence="1" id="KW-0732">Signal</keyword>
<sequence length="128" mass="13653">MKKKILLSFLSLVLCVPAVTLLSGAVPFPAQKDASALLSDGERKAIARGLYGRIKFVKTPGAADYKVFVTNNFSAADLRVQVVGGLADSPGRWEIVEGLPDFRVYVSNSVSAADLLICFVNSNPGPVR</sequence>
<reference evidence="3" key="2">
    <citation type="journal article" date="2021" name="PeerJ">
        <title>Extensive microbial diversity within the chicken gut microbiome revealed by metagenomics and culture.</title>
        <authorList>
            <person name="Gilroy R."/>
            <person name="Ravi A."/>
            <person name="Getino M."/>
            <person name="Pursley I."/>
            <person name="Horton D.L."/>
            <person name="Alikhan N.F."/>
            <person name="Baker D."/>
            <person name="Gharbi K."/>
            <person name="Hall N."/>
            <person name="Watson M."/>
            <person name="Adriaenssens E.M."/>
            <person name="Foster-Nyarko E."/>
            <person name="Jarju S."/>
            <person name="Secka A."/>
            <person name="Antonio M."/>
            <person name="Oren A."/>
            <person name="Chaudhuri R.R."/>
            <person name="La Ragione R."/>
            <person name="Hildebrand F."/>
            <person name="Pallen M.J."/>
        </authorList>
    </citation>
    <scope>NUCLEOTIDE SEQUENCE</scope>
    <source>
        <strain evidence="3">10669</strain>
    </source>
</reference>
<name>A0A9D1NKL2_9BACT</name>
<evidence type="ECO:0000313" key="3">
    <source>
        <dbReference type="EMBL" id="HIV04907.1"/>
    </source>
</evidence>
<organism evidence="3 4">
    <name type="scientific">Candidatus Spyradosoma merdigallinarum</name>
    <dbReference type="NCBI Taxonomy" id="2840950"/>
    <lineage>
        <taxon>Bacteria</taxon>
        <taxon>Pseudomonadati</taxon>
        <taxon>Verrucomicrobiota</taxon>
        <taxon>Opitutia</taxon>
        <taxon>Opitutia incertae sedis</taxon>
        <taxon>Candidatus Spyradosoma</taxon>
    </lineage>
</organism>
<dbReference type="Pfam" id="PF19647">
    <property type="entry name" value="Septknot"/>
    <property type="match status" value="1"/>
</dbReference>
<gene>
    <name evidence="3" type="ORF">IAC75_07170</name>
</gene>
<protein>
    <recommendedName>
        <fullName evidence="2">7(1) septoil knot domain-containing protein</fullName>
    </recommendedName>
</protein>
<feature type="chain" id="PRO_5039346767" description="7(1) septoil knot domain-containing protein" evidence="1">
    <location>
        <begin position="26"/>
        <end position="128"/>
    </location>
</feature>
<feature type="signal peptide" evidence="1">
    <location>
        <begin position="1"/>
        <end position="25"/>
    </location>
</feature>
<evidence type="ECO:0000259" key="2">
    <source>
        <dbReference type="Pfam" id="PF19647"/>
    </source>
</evidence>
<dbReference type="AlphaFoldDB" id="A0A9D1NKL2"/>
<dbReference type="EMBL" id="DVOG01000190">
    <property type="protein sequence ID" value="HIV04907.1"/>
    <property type="molecule type" value="Genomic_DNA"/>
</dbReference>
<proteinExistence type="predicted"/>
<reference evidence="3" key="1">
    <citation type="submission" date="2020-10" db="EMBL/GenBank/DDBJ databases">
        <authorList>
            <person name="Gilroy R."/>
        </authorList>
    </citation>
    <scope>NUCLEOTIDE SEQUENCE</scope>
    <source>
        <strain evidence="3">10669</strain>
    </source>
</reference>
<evidence type="ECO:0000256" key="1">
    <source>
        <dbReference type="SAM" id="SignalP"/>
    </source>
</evidence>
<dbReference type="Proteomes" id="UP000886812">
    <property type="component" value="Unassembled WGS sequence"/>
</dbReference>
<evidence type="ECO:0000313" key="4">
    <source>
        <dbReference type="Proteomes" id="UP000886812"/>
    </source>
</evidence>
<comment type="caution">
    <text evidence="3">The sequence shown here is derived from an EMBL/GenBank/DDBJ whole genome shotgun (WGS) entry which is preliminary data.</text>
</comment>
<feature type="domain" description="7(1) septoil knot" evidence="2">
    <location>
        <begin position="50"/>
        <end position="125"/>
    </location>
</feature>
<dbReference type="InterPro" id="IPR046148">
    <property type="entry name" value="Septknot"/>
</dbReference>